<dbReference type="GO" id="GO:0016788">
    <property type="term" value="F:hydrolase activity, acting on ester bonds"/>
    <property type="evidence" value="ECO:0007669"/>
    <property type="project" value="InterPro"/>
</dbReference>
<comment type="cofactor">
    <cofactor evidence="5">
        <name>Mg(2+)</name>
        <dbReference type="ChEBI" id="CHEBI:18420"/>
    </cofactor>
</comment>
<dbReference type="InterPro" id="IPR029060">
    <property type="entry name" value="PIN-like_dom_sf"/>
</dbReference>
<evidence type="ECO:0000313" key="7">
    <source>
        <dbReference type="EMBL" id="SDE92529.1"/>
    </source>
</evidence>
<proteinExistence type="inferred from homology"/>
<comment type="function">
    <text evidence="5">Toxic component of a toxin-antitoxin (TA) system. An RNase.</text>
</comment>
<dbReference type="EC" id="3.1.-.-" evidence="5"/>
<dbReference type="GO" id="GO:0004540">
    <property type="term" value="F:RNA nuclease activity"/>
    <property type="evidence" value="ECO:0007669"/>
    <property type="project" value="InterPro"/>
</dbReference>
<evidence type="ECO:0000256" key="3">
    <source>
        <dbReference type="ARBA" id="ARBA00022723"/>
    </source>
</evidence>
<dbReference type="InterPro" id="IPR002716">
    <property type="entry name" value="PIN_dom"/>
</dbReference>
<dbReference type="RefSeq" id="WP_093007193.1">
    <property type="nucleotide sequence ID" value="NZ_FNBC01000016.1"/>
</dbReference>
<dbReference type="InterPro" id="IPR022907">
    <property type="entry name" value="VapC_family"/>
</dbReference>
<dbReference type="HAMAP" id="MF_00265">
    <property type="entry name" value="VapC_Nob1"/>
    <property type="match status" value="1"/>
</dbReference>
<keyword evidence="5" id="KW-0800">Toxin</keyword>
<protein>
    <recommendedName>
        <fullName evidence="5">Ribonuclease VapC</fullName>
        <shortName evidence="5">RNase VapC</shortName>
        <ecNumber evidence="5">3.1.-.-</ecNumber>
    </recommendedName>
    <alternativeName>
        <fullName evidence="5">Toxin VapC</fullName>
    </alternativeName>
</protein>
<keyword evidence="8" id="KW-1185">Reference proteome</keyword>
<organism evidence="7 8">
    <name type="scientific">Thermus arciformis</name>
    <dbReference type="NCBI Taxonomy" id="482827"/>
    <lineage>
        <taxon>Bacteria</taxon>
        <taxon>Thermotogati</taxon>
        <taxon>Deinococcota</taxon>
        <taxon>Deinococci</taxon>
        <taxon>Thermales</taxon>
        <taxon>Thermaceae</taxon>
        <taxon>Thermus</taxon>
    </lineage>
</organism>
<dbReference type="GO" id="GO:0045926">
    <property type="term" value="P:negative regulation of growth"/>
    <property type="evidence" value="ECO:0007669"/>
    <property type="project" value="UniProtKB-ARBA"/>
</dbReference>
<dbReference type="NCBIfam" id="TIGR00028">
    <property type="entry name" value="Mtu_PIN_fam"/>
    <property type="match status" value="1"/>
</dbReference>
<feature type="binding site" evidence="5">
    <location>
        <position position="104"/>
    </location>
    <ligand>
        <name>Mg(2+)</name>
        <dbReference type="ChEBI" id="CHEBI:18420"/>
    </ligand>
</feature>
<dbReference type="GO" id="GO:0000287">
    <property type="term" value="F:magnesium ion binding"/>
    <property type="evidence" value="ECO:0007669"/>
    <property type="project" value="UniProtKB-UniRule"/>
</dbReference>
<accession>A0A1G7GX62</accession>
<feature type="domain" description="PIN" evidence="6">
    <location>
        <begin position="3"/>
        <end position="129"/>
    </location>
</feature>
<comment type="similarity">
    <text evidence="5">Belongs to the PINc/VapC protein family.</text>
</comment>
<evidence type="ECO:0000259" key="6">
    <source>
        <dbReference type="Pfam" id="PF01850"/>
    </source>
</evidence>
<dbReference type="Gene3D" id="3.40.50.1010">
    <property type="entry name" value="5'-nuclease"/>
    <property type="match status" value="1"/>
</dbReference>
<evidence type="ECO:0000256" key="4">
    <source>
        <dbReference type="ARBA" id="ARBA00022801"/>
    </source>
</evidence>
<dbReference type="SUPFAM" id="SSF88723">
    <property type="entry name" value="PIN domain-like"/>
    <property type="match status" value="1"/>
</dbReference>
<feature type="binding site" evidence="5">
    <location>
        <position position="5"/>
    </location>
    <ligand>
        <name>Mg(2+)</name>
        <dbReference type="ChEBI" id="CHEBI:18420"/>
    </ligand>
</feature>
<evidence type="ECO:0000256" key="1">
    <source>
        <dbReference type="ARBA" id="ARBA00022649"/>
    </source>
</evidence>
<evidence type="ECO:0000256" key="2">
    <source>
        <dbReference type="ARBA" id="ARBA00022722"/>
    </source>
</evidence>
<keyword evidence="4 5" id="KW-0378">Hydrolase</keyword>
<dbReference type="InterPro" id="IPR006226">
    <property type="entry name" value="Mtu_PIN"/>
</dbReference>
<sequence>MDLLDLNVWFALLVPEHPFHPRARAYWERASDPFLVRVTALGLLRLLTNAKAMDGKPLGVGEAWKVYWELRLSSGVPLLEEPGGLDEALADLVRGGLSPRLWTDAYLAAFALAGGHRLVTFDQDFLRFPGLEVLHLSP</sequence>
<dbReference type="Proteomes" id="UP000199446">
    <property type="component" value="Unassembled WGS sequence"/>
</dbReference>
<keyword evidence="1 5" id="KW-1277">Toxin-antitoxin system</keyword>
<keyword evidence="3 5" id="KW-0479">Metal-binding</keyword>
<dbReference type="GO" id="GO:0090729">
    <property type="term" value="F:toxin activity"/>
    <property type="evidence" value="ECO:0007669"/>
    <property type="project" value="UniProtKB-KW"/>
</dbReference>
<dbReference type="OrthoDB" id="556169at2"/>
<evidence type="ECO:0000313" key="8">
    <source>
        <dbReference type="Proteomes" id="UP000199446"/>
    </source>
</evidence>
<name>A0A1G7GX62_9DEIN</name>
<dbReference type="AlphaFoldDB" id="A0A1G7GX62"/>
<dbReference type="Pfam" id="PF01850">
    <property type="entry name" value="PIN"/>
    <property type="match status" value="1"/>
</dbReference>
<gene>
    <name evidence="5" type="primary">vapC</name>
    <name evidence="7" type="ORF">SAMN04488243_11621</name>
</gene>
<dbReference type="EMBL" id="FNBC01000016">
    <property type="protein sequence ID" value="SDE92529.1"/>
    <property type="molecule type" value="Genomic_DNA"/>
</dbReference>
<keyword evidence="2 5" id="KW-0540">Nuclease</keyword>
<reference evidence="8" key="1">
    <citation type="submission" date="2016-10" db="EMBL/GenBank/DDBJ databases">
        <authorList>
            <person name="Varghese N."/>
            <person name="Submissions S."/>
        </authorList>
    </citation>
    <scope>NUCLEOTIDE SEQUENCE [LARGE SCALE GENOMIC DNA]</scope>
    <source>
        <strain evidence="8">CGMCC 1.6992</strain>
    </source>
</reference>
<evidence type="ECO:0000256" key="5">
    <source>
        <dbReference type="HAMAP-Rule" id="MF_00265"/>
    </source>
</evidence>
<dbReference type="STRING" id="482827.SAMN04488243_11621"/>
<keyword evidence="5" id="KW-0460">Magnesium</keyword>